<dbReference type="STRING" id="6216.A0A0R3SYX5"/>
<dbReference type="PANTHER" id="PTHR13861">
    <property type="entry name" value="VACUOLAR ATP SYNTHASE SUBUNIT F"/>
    <property type="match status" value="1"/>
</dbReference>
<dbReference type="GO" id="GO:0033180">
    <property type="term" value="C:proton-transporting V-type ATPase, V1 domain"/>
    <property type="evidence" value="ECO:0007669"/>
    <property type="project" value="InterPro"/>
</dbReference>
<dbReference type="Gene3D" id="3.40.50.10580">
    <property type="entry name" value="ATPase, V1 complex, subunit F"/>
    <property type="match status" value="1"/>
</dbReference>
<reference evidence="5 6" key="2">
    <citation type="submission" date="2018-11" db="EMBL/GenBank/DDBJ databases">
        <authorList>
            <consortium name="Pathogen Informatics"/>
        </authorList>
    </citation>
    <scope>NUCLEOTIDE SEQUENCE [LARGE SCALE GENOMIC DNA]</scope>
</reference>
<name>A0A0R3SYX5_HYMDI</name>
<dbReference type="NCBIfam" id="TIGR01101">
    <property type="entry name" value="V_ATP_synt_F"/>
    <property type="match status" value="1"/>
</dbReference>
<evidence type="ECO:0000256" key="3">
    <source>
        <dbReference type="ARBA" id="ARBA00022781"/>
    </source>
</evidence>
<keyword evidence="3" id="KW-0375">Hydrogen ion transport</keyword>
<dbReference type="OrthoDB" id="10261947at2759"/>
<reference evidence="7" key="1">
    <citation type="submission" date="2017-02" db="UniProtKB">
        <authorList>
            <consortium name="WormBaseParasite"/>
        </authorList>
    </citation>
    <scope>IDENTIFICATION</scope>
</reference>
<evidence type="ECO:0000256" key="4">
    <source>
        <dbReference type="ARBA" id="ARBA00023065"/>
    </source>
</evidence>
<keyword evidence="4" id="KW-0406">Ion transport</keyword>
<dbReference type="AlphaFoldDB" id="A0A0R3SYX5"/>
<protein>
    <submittedName>
        <fullName evidence="7">V-type proton ATPase subunit F</fullName>
    </submittedName>
</protein>
<evidence type="ECO:0000313" key="7">
    <source>
        <dbReference type="WBParaSite" id="HDID_0001097101-mRNA-1"/>
    </source>
</evidence>
<dbReference type="EMBL" id="UYSG01012196">
    <property type="protein sequence ID" value="VDL64445.1"/>
    <property type="molecule type" value="Genomic_DNA"/>
</dbReference>
<dbReference type="GO" id="GO:0046961">
    <property type="term" value="F:proton-transporting ATPase activity, rotational mechanism"/>
    <property type="evidence" value="ECO:0007669"/>
    <property type="project" value="InterPro"/>
</dbReference>
<proteinExistence type="inferred from homology"/>
<gene>
    <name evidence="5" type="ORF">HDID_LOCUS10968</name>
</gene>
<evidence type="ECO:0000313" key="5">
    <source>
        <dbReference type="EMBL" id="VDL64445.1"/>
    </source>
</evidence>
<evidence type="ECO:0000256" key="1">
    <source>
        <dbReference type="ARBA" id="ARBA00010148"/>
    </source>
</evidence>
<comment type="similarity">
    <text evidence="1">Belongs to the V-ATPase F subunit family.</text>
</comment>
<evidence type="ECO:0000313" key="6">
    <source>
        <dbReference type="Proteomes" id="UP000274504"/>
    </source>
</evidence>
<accession>A0A0R3SYX5</accession>
<dbReference type="InterPro" id="IPR036906">
    <property type="entry name" value="ATPase_V1_fsu_sf"/>
</dbReference>
<dbReference type="Pfam" id="PF01990">
    <property type="entry name" value="ATP-synt_F"/>
    <property type="match status" value="1"/>
</dbReference>
<dbReference type="Proteomes" id="UP000274504">
    <property type="component" value="Unassembled WGS sequence"/>
</dbReference>
<keyword evidence="2" id="KW-0813">Transport</keyword>
<dbReference type="InterPro" id="IPR005772">
    <property type="entry name" value="ATPase_V1-cplx_fsu_euk"/>
</dbReference>
<organism evidence="7">
    <name type="scientific">Hymenolepis diminuta</name>
    <name type="common">Rat tapeworm</name>
    <dbReference type="NCBI Taxonomy" id="6216"/>
    <lineage>
        <taxon>Eukaryota</taxon>
        <taxon>Metazoa</taxon>
        <taxon>Spiralia</taxon>
        <taxon>Lophotrochozoa</taxon>
        <taxon>Platyhelminthes</taxon>
        <taxon>Cestoda</taxon>
        <taxon>Eucestoda</taxon>
        <taxon>Cyclophyllidea</taxon>
        <taxon>Hymenolepididae</taxon>
        <taxon>Hymenolepis</taxon>
    </lineage>
</organism>
<dbReference type="PANTHER" id="PTHR13861:SF2">
    <property type="entry name" value="V-TYPE PROTON ATPASE SUBUNIT F"/>
    <property type="match status" value="1"/>
</dbReference>
<dbReference type="SUPFAM" id="SSF159468">
    <property type="entry name" value="AtpF-like"/>
    <property type="match status" value="1"/>
</dbReference>
<dbReference type="InterPro" id="IPR008218">
    <property type="entry name" value="ATPase_V1-cplx_f_g_su"/>
</dbReference>
<dbReference type="WBParaSite" id="HDID_0001097101-mRNA-1">
    <property type="protein sequence ID" value="HDID_0001097101-mRNA-1"/>
    <property type="gene ID" value="HDID_0001097101"/>
</dbReference>
<evidence type="ECO:0000256" key="2">
    <source>
        <dbReference type="ARBA" id="ARBA00022448"/>
    </source>
</evidence>
<sequence length="373" mass="40650">MAISSARGRLIAVIGDEDTITGFLLGGIGELDIERRPNYLAVTKDTPLTDIEDAFKSFTSREDIAIILIVQNVADLIRHLVDAHTSPIPAVLEIPIMSGLQINADAEEYVPQVVKVENNIKDITLEAFDSNTKTSEGAIRKLEQIIQTASTPKTAYHVGEALIRAAFIKSGNATTALKVFKELQSSVSEAQCDLLENGFLDELHAQTIQIVSEEGLKEVANNTDSSKKFILFSAELIHLISQSITNLQKSGSDVTPLFPCIDICIISGAALRTQLETTRRNSSSPDSKAMINWGNLIDAFISSLGQTLPKINALLQLSDYVPSSSSSWISTSCLREPTSLSVLKSNPGIRKSETLKVEHLALLLDEVLYLLKF</sequence>